<name>A0A1G2QJ40_9BACT</name>
<gene>
    <name evidence="1" type="ORF">A2569_01320</name>
</gene>
<accession>A0A1G2QJ40</accession>
<comment type="caution">
    <text evidence="1">The sequence shown here is derived from an EMBL/GenBank/DDBJ whole genome shotgun (WGS) entry which is preliminary data.</text>
</comment>
<sequence length="127" mass="14098">MPESLSPESVPAELLEISRAIESRRGALESEHGIIEEKRIVHHVIGEELFEKSTSTLAVPPPGSHYLDSLDNESLTALNSYIARISELGLKKTLVLVRKENPFLIDAFHDALTDKLYGELKQHGLIS</sequence>
<dbReference type="AlphaFoldDB" id="A0A1G2QJ40"/>
<proteinExistence type="predicted"/>
<evidence type="ECO:0000313" key="2">
    <source>
        <dbReference type="Proteomes" id="UP000177090"/>
    </source>
</evidence>
<evidence type="ECO:0000313" key="1">
    <source>
        <dbReference type="EMBL" id="OHA60457.1"/>
    </source>
</evidence>
<dbReference type="STRING" id="1802440.A2569_01320"/>
<organism evidence="1 2">
    <name type="scientific">Candidatus Vogelbacteria bacterium RIFOXYD1_FULL_51_18</name>
    <dbReference type="NCBI Taxonomy" id="1802440"/>
    <lineage>
        <taxon>Bacteria</taxon>
        <taxon>Candidatus Vogeliibacteriota</taxon>
    </lineage>
</organism>
<dbReference type="Proteomes" id="UP000177090">
    <property type="component" value="Unassembled WGS sequence"/>
</dbReference>
<reference evidence="1 2" key="1">
    <citation type="journal article" date="2016" name="Nat. Commun.">
        <title>Thousands of microbial genomes shed light on interconnected biogeochemical processes in an aquifer system.</title>
        <authorList>
            <person name="Anantharaman K."/>
            <person name="Brown C.T."/>
            <person name="Hug L.A."/>
            <person name="Sharon I."/>
            <person name="Castelle C.J."/>
            <person name="Probst A.J."/>
            <person name="Thomas B.C."/>
            <person name="Singh A."/>
            <person name="Wilkins M.J."/>
            <person name="Karaoz U."/>
            <person name="Brodie E.L."/>
            <person name="Williams K.H."/>
            <person name="Hubbard S.S."/>
            <person name="Banfield J.F."/>
        </authorList>
    </citation>
    <scope>NUCLEOTIDE SEQUENCE [LARGE SCALE GENOMIC DNA]</scope>
</reference>
<protein>
    <submittedName>
        <fullName evidence="1">Uncharacterized protein</fullName>
    </submittedName>
</protein>
<dbReference type="EMBL" id="MHTL01000013">
    <property type="protein sequence ID" value="OHA60457.1"/>
    <property type="molecule type" value="Genomic_DNA"/>
</dbReference>